<dbReference type="OrthoDB" id="2678828at2"/>
<reference evidence="1 2" key="1">
    <citation type="submission" date="2018-11" db="EMBL/GenBank/DDBJ databases">
        <title>Complete genome sequence of Paenibacillus baekrokdamisoli strain KCTC 33723.</title>
        <authorList>
            <person name="Kang S.W."/>
            <person name="Lee K.C."/>
            <person name="Kim K.K."/>
            <person name="Kim J.S."/>
            <person name="Kim D.S."/>
            <person name="Ko S.H."/>
            <person name="Yang S.H."/>
            <person name="Lee J.S."/>
        </authorList>
    </citation>
    <scope>NUCLEOTIDE SEQUENCE [LARGE SCALE GENOMIC DNA]</scope>
    <source>
        <strain evidence="1 2">KCTC 33723</strain>
    </source>
</reference>
<dbReference type="AlphaFoldDB" id="A0A3G9JAM1"/>
<evidence type="ECO:0000313" key="2">
    <source>
        <dbReference type="Proteomes" id="UP000275368"/>
    </source>
</evidence>
<evidence type="ECO:0000313" key="1">
    <source>
        <dbReference type="EMBL" id="BBH22921.1"/>
    </source>
</evidence>
<keyword evidence="2" id="KW-1185">Reference proteome</keyword>
<proteinExistence type="predicted"/>
<dbReference type="EMBL" id="AP019308">
    <property type="protein sequence ID" value="BBH22921.1"/>
    <property type="molecule type" value="Genomic_DNA"/>
</dbReference>
<dbReference type="KEGG" id="pbk:Back11_42660"/>
<sequence>MNAKRMLLIGTMAAALSFSSGIGATKTSADPLDKSNVTYIAQPEEKEAPNDDLQQLLGVSSDQEIYDALYAGQSLADIANANHTHVQHVINLQVAELTAQLDARLASGSLSVATYHLQKAELEEMVTTSTYASHPFS</sequence>
<gene>
    <name evidence="1" type="ORF">Back11_42660</name>
</gene>
<dbReference type="RefSeq" id="WP_125661779.1">
    <property type="nucleotide sequence ID" value="NZ_AP019308.1"/>
</dbReference>
<organism evidence="1 2">
    <name type="scientific">Paenibacillus baekrokdamisoli</name>
    <dbReference type="NCBI Taxonomy" id="1712516"/>
    <lineage>
        <taxon>Bacteria</taxon>
        <taxon>Bacillati</taxon>
        <taxon>Bacillota</taxon>
        <taxon>Bacilli</taxon>
        <taxon>Bacillales</taxon>
        <taxon>Paenibacillaceae</taxon>
        <taxon>Paenibacillus</taxon>
    </lineage>
</organism>
<accession>A0A3G9JAM1</accession>
<protein>
    <submittedName>
        <fullName evidence="1">Uncharacterized protein</fullName>
    </submittedName>
</protein>
<dbReference type="Proteomes" id="UP000275368">
    <property type="component" value="Chromosome"/>
</dbReference>
<name>A0A3G9JAM1_9BACL</name>